<dbReference type="InterPro" id="IPR036390">
    <property type="entry name" value="WH_DNA-bd_sf"/>
</dbReference>
<evidence type="ECO:0000259" key="4">
    <source>
        <dbReference type="PROSITE" id="PS50995"/>
    </source>
</evidence>
<dbReference type="GO" id="GO:0003677">
    <property type="term" value="F:DNA binding"/>
    <property type="evidence" value="ECO:0007669"/>
    <property type="project" value="UniProtKB-KW"/>
</dbReference>
<dbReference type="Gene3D" id="1.10.10.10">
    <property type="entry name" value="Winged helix-like DNA-binding domain superfamily/Winged helix DNA-binding domain"/>
    <property type="match status" value="1"/>
</dbReference>
<protein>
    <submittedName>
        <fullName evidence="5">MarR family transcriptional regulator</fullName>
    </submittedName>
</protein>
<dbReference type="GO" id="GO:0003700">
    <property type="term" value="F:DNA-binding transcription factor activity"/>
    <property type="evidence" value="ECO:0007669"/>
    <property type="project" value="InterPro"/>
</dbReference>
<reference evidence="5 6" key="1">
    <citation type="submission" date="2018-10" db="EMBL/GenBank/DDBJ databases">
        <title>Phylogenomics of Brevibacillus.</title>
        <authorList>
            <person name="Dunlap C."/>
        </authorList>
    </citation>
    <scope>NUCLEOTIDE SEQUENCE [LARGE SCALE GENOMIC DNA]</scope>
    <source>
        <strain evidence="5 6">JCM 15716</strain>
    </source>
</reference>
<sequence>MNAMDEKIDRLQTAIAISMKRLGHDMLEESEIGLTRPQYFILRILDKEGKCMGSELAQMLQVKPSAITVMIERLHKQGYVERLRHEQDRRVVFIALTDKGRMTLHTTDQKRKEILSCYLSQLDESELDALVRTHEKLADIVLAKK</sequence>
<dbReference type="Proteomes" id="UP000271031">
    <property type="component" value="Unassembled WGS sequence"/>
</dbReference>
<accession>A0A3M8DU19</accession>
<feature type="domain" description="HTH marR-type" evidence="4">
    <location>
        <begin position="1"/>
        <end position="139"/>
    </location>
</feature>
<keyword evidence="1" id="KW-0805">Transcription regulation</keyword>
<evidence type="ECO:0000256" key="1">
    <source>
        <dbReference type="ARBA" id="ARBA00023015"/>
    </source>
</evidence>
<evidence type="ECO:0000256" key="2">
    <source>
        <dbReference type="ARBA" id="ARBA00023125"/>
    </source>
</evidence>
<evidence type="ECO:0000313" key="6">
    <source>
        <dbReference type="Proteomes" id="UP000271031"/>
    </source>
</evidence>
<organism evidence="5 6">
    <name type="scientific">Brevibacillus fluminis</name>
    <dbReference type="NCBI Taxonomy" id="511487"/>
    <lineage>
        <taxon>Bacteria</taxon>
        <taxon>Bacillati</taxon>
        <taxon>Bacillota</taxon>
        <taxon>Bacilli</taxon>
        <taxon>Bacillales</taxon>
        <taxon>Paenibacillaceae</taxon>
        <taxon>Brevibacillus</taxon>
    </lineage>
</organism>
<keyword evidence="2" id="KW-0238">DNA-binding</keyword>
<dbReference type="PANTHER" id="PTHR42756">
    <property type="entry name" value="TRANSCRIPTIONAL REGULATOR, MARR"/>
    <property type="match status" value="1"/>
</dbReference>
<evidence type="ECO:0000256" key="3">
    <source>
        <dbReference type="ARBA" id="ARBA00023163"/>
    </source>
</evidence>
<dbReference type="PRINTS" id="PR00598">
    <property type="entry name" value="HTHMARR"/>
</dbReference>
<dbReference type="OrthoDB" id="327696at2"/>
<dbReference type="PANTHER" id="PTHR42756:SF1">
    <property type="entry name" value="TRANSCRIPTIONAL REPRESSOR OF EMRAB OPERON"/>
    <property type="match status" value="1"/>
</dbReference>
<evidence type="ECO:0000313" key="5">
    <source>
        <dbReference type="EMBL" id="RNB91680.1"/>
    </source>
</evidence>
<keyword evidence="6" id="KW-1185">Reference proteome</keyword>
<keyword evidence="3" id="KW-0804">Transcription</keyword>
<dbReference type="Pfam" id="PF01047">
    <property type="entry name" value="MarR"/>
    <property type="match status" value="1"/>
</dbReference>
<proteinExistence type="predicted"/>
<gene>
    <name evidence="5" type="ORF">EDM56_02685</name>
</gene>
<dbReference type="AlphaFoldDB" id="A0A3M8DU19"/>
<dbReference type="SMART" id="SM00347">
    <property type="entry name" value="HTH_MARR"/>
    <property type="match status" value="1"/>
</dbReference>
<dbReference type="SUPFAM" id="SSF46785">
    <property type="entry name" value="Winged helix' DNA-binding domain"/>
    <property type="match status" value="1"/>
</dbReference>
<dbReference type="InterPro" id="IPR000835">
    <property type="entry name" value="HTH_MarR-typ"/>
</dbReference>
<comment type="caution">
    <text evidence="5">The sequence shown here is derived from an EMBL/GenBank/DDBJ whole genome shotgun (WGS) entry which is preliminary data.</text>
</comment>
<dbReference type="PROSITE" id="PS50995">
    <property type="entry name" value="HTH_MARR_2"/>
    <property type="match status" value="1"/>
</dbReference>
<name>A0A3M8DU19_9BACL</name>
<dbReference type="InterPro" id="IPR036388">
    <property type="entry name" value="WH-like_DNA-bd_sf"/>
</dbReference>
<dbReference type="EMBL" id="RHHQ01000004">
    <property type="protein sequence ID" value="RNB91680.1"/>
    <property type="molecule type" value="Genomic_DNA"/>
</dbReference>